<feature type="region of interest" description="Disordered" evidence="1">
    <location>
        <begin position="1"/>
        <end position="73"/>
    </location>
</feature>
<evidence type="ECO:0000313" key="3">
    <source>
        <dbReference type="Proteomes" id="UP000619479"/>
    </source>
</evidence>
<accession>A0A919M7Q0</accession>
<evidence type="ECO:0000256" key="1">
    <source>
        <dbReference type="SAM" id="MobiDB-lite"/>
    </source>
</evidence>
<dbReference type="AlphaFoldDB" id="A0A919M7Q0"/>
<proteinExistence type="predicted"/>
<protein>
    <submittedName>
        <fullName evidence="2">Uncharacterized protein</fullName>
    </submittedName>
</protein>
<sequence>MTACDWLGDPGRMGTARPVTASDPLGEPNRTGGPRPATAPDRLGARRPGRPLRNSPPWHEATIGAGYDKKPAH</sequence>
<gene>
    <name evidence="2" type="ORF">Acy02nite_54490</name>
</gene>
<dbReference type="EMBL" id="BOMH01000040">
    <property type="protein sequence ID" value="GID67568.1"/>
    <property type="molecule type" value="Genomic_DNA"/>
</dbReference>
<comment type="caution">
    <text evidence="2">The sequence shown here is derived from an EMBL/GenBank/DDBJ whole genome shotgun (WGS) entry which is preliminary data.</text>
</comment>
<evidence type="ECO:0000313" key="2">
    <source>
        <dbReference type="EMBL" id="GID67568.1"/>
    </source>
</evidence>
<dbReference type="Proteomes" id="UP000619479">
    <property type="component" value="Unassembled WGS sequence"/>
</dbReference>
<keyword evidence="3" id="KW-1185">Reference proteome</keyword>
<reference evidence="2" key="1">
    <citation type="submission" date="2021-01" db="EMBL/GenBank/DDBJ databases">
        <title>Whole genome shotgun sequence of Actinoplanes cyaneus NBRC 14990.</title>
        <authorList>
            <person name="Komaki H."/>
            <person name="Tamura T."/>
        </authorList>
    </citation>
    <scope>NUCLEOTIDE SEQUENCE</scope>
    <source>
        <strain evidence="2">NBRC 14990</strain>
    </source>
</reference>
<organism evidence="2 3">
    <name type="scientific">Actinoplanes cyaneus</name>
    <dbReference type="NCBI Taxonomy" id="52696"/>
    <lineage>
        <taxon>Bacteria</taxon>
        <taxon>Bacillati</taxon>
        <taxon>Actinomycetota</taxon>
        <taxon>Actinomycetes</taxon>
        <taxon>Micromonosporales</taxon>
        <taxon>Micromonosporaceae</taxon>
        <taxon>Actinoplanes</taxon>
    </lineage>
</organism>
<name>A0A919M7Q0_9ACTN</name>